<dbReference type="PANTHER" id="PTHR11803">
    <property type="entry name" value="2-IMINOBUTANOATE/2-IMINOPROPANOATE DEAMINASE RIDA"/>
    <property type="match status" value="1"/>
</dbReference>
<evidence type="ECO:0008006" key="4">
    <source>
        <dbReference type="Google" id="ProtNLM"/>
    </source>
</evidence>
<comment type="similarity">
    <text evidence="1">Belongs to the RutC family.</text>
</comment>
<dbReference type="PANTHER" id="PTHR11803:SF58">
    <property type="entry name" value="PROTEIN HMF1-RELATED"/>
    <property type="match status" value="1"/>
</dbReference>
<accession>A0ABN3W997</accession>
<organism evidence="2 3">
    <name type="scientific">Streptomyces erythrogriseus</name>
    <dbReference type="NCBI Taxonomy" id="284027"/>
    <lineage>
        <taxon>Bacteria</taxon>
        <taxon>Bacillati</taxon>
        <taxon>Actinomycetota</taxon>
        <taxon>Actinomycetes</taxon>
        <taxon>Kitasatosporales</taxon>
        <taxon>Streptomycetaceae</taxon>
        <taxon>Streptomyces</taxon>
        <taxon>Streptomyces griseoincarnatus group</taxon>
    </lineage>
</organism>
<keyword evidence="3" id="KW-1185">Reference proteome</keyword>
<dbReference type="CDD" id="cd00448">
    <property type="entry name" value="YjgF_YER057c_UK114_family"/>
    <property type="match status" value="1"/>
</dbReference>
<dbReference type="InterPro" id="IPR006175">
    <property type="entry name" value="YjgF/YER057c/UK114"/>
</dbReference>
<dbReference type="SUPFAM" id="SSF55298">
    <property type="entry name" value="YjgF-like"/>
    <property type="match status" value="1"/>
</dbReference>
<dbReference type="InterPro" id="IPR035959">
    <property type="entry name" value="RutC-like_sf"/>
</dbReference>
<dbReference type="Pfam" id="PF01042">
    <property type="entry name" value="Ribonuc_L-PSP"/>
    <property type="match status" value="1"/>
</dbReference>
<dbReference type="Gene3D" id="3.30.1330.40">
    <property type="entry name" value="RutC-like"/>
    <property type="match status" value="1"/>
</dbReference>
<dbReference type="Proteomes" id="UP001501423">
    <property type="component" value="Unassembled WGS sequence"/>
</dbReference>
<proteinExistence type="inferred from homology"/>
<dbReference type="EMBL" id="BAAAVA010000001">
    <property type="protein sequence ID" value="GAA2906773.1"/>
    <property type="molecule type" value="Genomic_DNA"/>
</dbReference>
<name>A0ABN3W997_9ACTN</name>
<gene>
    <name evidence="2" type="ORF">GCM10010478_01600</name>
</gene>
<protein>
    <recommendedName>
        <fullName evidence="4">RidA family protein</fullName>
    </recommendedName>
</protein>
<reference evidence="2 3" key="1">
    <citation type="journal article" date="2019" name="Int. J. Syst. Evol. Microbiol.">
        <title>The Global Catalogue of Microorganisms (GCM) 10K type strain sequencing project: providing services to taxonomists for standard genome sequencing and annotation.</title>
        <authorList>
            <consortium name="The Broad Institute Genomics Platform"/>
            <consortium name="The Broad Institute Genome Sequencing Center for Infectious Disease"/>
            <person name="Wu L."/>
            <person name="Ma J."/>
        </authorList>
    </citation>
    <scope>NUCLEOTIDE SEQUENCE [LARGE SCALE GENOMIC DNA]</scope>
    <source>
        <strain evidence="2 3">JCM 9650</strain>
    </source>
</reference>
<sequence length="219" mass="22966">MQTRFAGRSHRRTGDDFERGVLRVDQAGHAGPGAAPRRVVVGCQGSALLPCPVGVAVWDNDGSGNTRAEKVMRRGDQIVRITRMTAEITRVNPPELHTTPGYHHITVVETGRTAYLAGQCPLDPAGELVGPGDLDAQIDQVAANALVALNAVGAGPEHVVRSVIYVVSDDVPVLGSAWRRLTASAVGPAFTTASTLLGVARLGYSGQLVEVDLTAALPH</sequence>
<evidence type="ECO:0000313" key="2">
    <source>
        <dbReference type="EMBL" id="GAA2906773.1"/>
    </source>
</evidence>
<evidence type="ECO:0000313" key="3">
    <source>
        <dbReference type="Proteomes" id="UP001501423"/>
    </source>
</evidence>
<comment type="caution">
    <text evidence="2">The sequence shown here is derived from an EMBL/GenBank/DDBJ whole genome shotgun (WGS) entry which is preliminary data.</text>
</comment>
<evidence type="ECO:0000256" key="1">
    <source>
        <dbReference type="ARBA" id="ARBA00010552"/>
    </source>
</evidence>